<dbReference type="EC" id="3.2.1.14" evidence="3"/>
<reference evidence="18" key="2">
    <citation type="submission" date="2021-02" db="EMBL/GenBank/DDBJ databases">
        <title>Aspergillus puulaauensis MK2 genome sequence.</title>
        <authorList>
            <person name="Futagami T."/>
            <person name="Mori K."/>
            <person name="Kadooka C."/>
            <person name="Tanaka T."/>
        </authorList>
    </citation>
    <scope>NUCLEOTIDE SEQUENCE</scope>
    <source>
        <strain evidence="18">MK2</strain>
    </source>
</reference>
<feature type="region of interest" description="Disordered" evidence="13">
    <location>
        <begin position="267"/>
        <end position="301"/>
    </location>
</feature>
<gene>
    <name evidence="18" type="ORF">APUU_21336A</name>
</gene>
<dbReference type="KEGG" id="apuu:APUU_21336A"/>
<comment type="catalytic activity">
    <reaction evidence="1">
        <text>Random endo-hydrolysis of N-acetyl-beta-D-glucosaminide (1-&gt;4)-beta-linkages in chitin and chitodextrins.</text>
        <dbReference type="EC" id="3.2.1.14"/>
    </reaction>
</comment>
<dbReference type="GO" id="GO:0008843">
    <property type="term" value="F:endochitinase activity"/>
    <property type="evidence" value="ECO:0007669"/>
    <property type="project" value="UniProtKB-EC"/>
</dbReference>
<dbReference type="Proteomes" id="UP000654913">
    <property type="component" value="Chromosome 2"/>
</dbReference>
<dbReference type="InterPro" id="IPR001579">
    <property type="entry name" value="Glyco_hydro_18_chit_AS"/>
</dbReference>
<dbReference type="InterPro" id="IPR011583">
    <property type="entry name" value="Chitinase_II/V-like_cat"/>
</dbReference>
<dbReference type="Pfam" id="PF00704">
    <property type="entry name" value="Glyco_hydro_18"/>
    <property type="match status" value="1"/>
</dbReference>
<evidence type="ECO:0000256" key="7">
    <source>
        <dbReference type="ARBA" id="ARBA00023026"/>
    </source>
</evidence>
<evidence type="ECO:0000256" key="9">
    <source>
        <dbReference type="ARBA" id="ARBA00023295"/>
    </source>
</evidence>
<name>A0A7R8AIM3_9EURO</name>
<keyword evidence="14" id="KW-0732">Signal</keyword>
<dbReference type="SMART" id="SM00257">
    <property type="entry name" value="LysM"/>
    <property type="match status" value="2"/>
</dbReference>
<evidence type="ECO:0000313" key="19">
    <source>
        <dbReference type="Proteomes" id="UP000654913"/>
    </source>
</evidence>
<evidence type="ECO:0000259" key="17">
    <source>
        <dbReference type="PROSITE" id="PS51910"/>
    </source>
</evidence>
<dbReference type="Pfam" id="PF01476">
    <property type="entry name" value="LysM"/>
    <property type="match status" value="1"/>
</dbReference>
<keyword evidence="6" id="KW-0146">Chitin degradation</keyword>
<feature type="compositionally biased region" description="Basic residues" evidence="13">
    <location>
        <begin position="290"/>
        <end position="301"/>
    </location>
</feature>
<dbReference type="InterPro" id="IPR001002">
    <property type="entry name" value="Chitin-bd_1"/>
</dbReference>
<feature type="domain" description="LysM" evidence="16">
    <location>
        <begin position="375"/>
        <end position="423"/>
    </location>
</feature>
<dbReference type="InterPro" id="IPR029070">
    <property type="entry name" value="Chitinase_insertion_sf"/>
</dbReference>
<feature type="domain" description="Chitin-binding type-1" evidence="15">
    <location>
        <begin position="436"/>
        <end position="506"/>
    </location>
</feature>
<dbReference type="CDD" id="cd00118">
    <property type="entry name" value="LysM"/>
    <property type="match status" value="1"/>
</dbReference>
<evidence type="ECO:0000256" key="6">
    <source>
        <dbReference type="ARBA" id="ARBA00023024"/>
    </source>
</evidence>
<dbReference type="AlphaFoldDB" id="A0A7R8AIM3"/>
<accession>A0A7R8AIM3</accession>
<keyword evidence="5 12" id="KW-0378">Hydrolase</keyword>
<dbReference type="InterPro" id="IPR018392">
    <property type="entry name" value="LysM"/>
</dbReference>
<keyword evidence="9 12" id="KW-0326">Glycosidase</keyword>
<dbReference type="SUPFAM" id="SSF54106">
    <property type="entry name" value="LysM domain"/>
    <property type="match status" value="1"/>
</dbReference>
<dbReference type="SUPFAM" id="SSF57016">
    <property type="entry name" value="Plant lectins/antimicrobial peptides"/>
    <property type="match status" value="1"/>
</dbReference>
<feature type="disulfide bond" evidence="11">
    <location>
        <begin position="500"/>
        <end position="504"/>
    </location>
</feature>
<evidence type="ECO:0000256" key="1">
    <source>
        <dbReference type="ARBA" id="ARBA00000822"/>
    </source>
</evidence>
<dbReference type="SMART" id="SM00636">
    <property type="entry name" value="Glyco_18"/>
    <property type="match status" value="1"/>
</dbReference>
<dbReference type="GO" id="GO:0000272">
    <property type="term" value="P:polysaccharide catabolic process"/>
    <property type="evidence" value="ECO:0007669"/>
    <property type="project" value="UniProtKB-KW"/>
</dbReference>
<evidence type="ECO:0000256" key="12">
    <source>
        <dbReference type="RuleBase" id="RU000489"/>
    </source>
</evidence>
<feature type="disulfide bond" evidence="11">
    <location>
        <begin position="461"/>
        <end position="473"/>
    </location>
</feature>
<dbReference type="InterPro" id="IPR036779">
    <property type="entry name" value="LysM_dom_sf"/>
</dbReference>
<keyword evidence="4 11" id="KW-0147">Chitin-binding</keyword>
<feature type="disulfide bond" evidence="11">
    <location>
        <begin position="466"/>
        <end position="480"/>
    </location>
</feature>
<dbReference type="EMBL" id="AP024444">
    <property type="protein sequence ID" value="BCS20904.1"/>
    <property type="molecule type" value="Genomic_DNA"/>
</dbReference>
<evidence type="ECO:0000256" key="10">
    <source>
        <dbReference type="ARBA" id="ARBA00023326"/>
    </source>
</evidence>
<reference evidence="18" key="1">
    <citation type="submission" date="2021-01" db="EMBL/GenBank/DDBJ databases">
        <authorList>
            <consortium name="Aspergillus puulaauensis MK2 genome sequencing consortium"/>
            <person name="Kazuki M."/>
            <person name="Futagami T."/>
        </authorList>
    </citation>
    <scope>NUCLEOTIDE SEQUENCE</scope>
    <source>
        <strain evidence="18">MK2</strain>
    </source>
</reference>
<dbReference type="OrthoDB" id="73875at2759"/>
<dbReference type="InterPro" id="IPR053214">
    <property type="entry name" value="LysM12-like"/>
</dbReference>
<evidence type="ECO:0000256" key="14">
    <source>
        <dbReference type="SAM" id="SignalP"/>
    </source>
</evidence>
<keyword evidence="19" id="KW-1185">Reference proteome</keyword>
<evidence type="ECO:0000256" key="13">
    <source>
        <dbReference type="SAM" id="MobiDB-lite"/>
    </source>
</evidence>
<keyword evidence="7" id="KW-0843">Virulence</keyword>
<organism evidence="18 19">
    <name type="scientific">Aspergillus puulaauensis</name>
    <dbReference type="NCBI Taxonomy" id="1220207"/>
    <lineage>
        <taxon>Eukaryota</taxon>
        <taxon>Fungi</taxon>
        <taxon>Dikarya</taxon>
        <taxon>Ascomycota</taxon>
        <taxon>Pezizomycotina</taxon>
        <taxon>Eurotiomycetes</taxon>
        <taxon>Eurotiomycetidae</taxon>
        <taxon>Eurotiales</taxon>
        <taxon>Aspergillaceae</taxon>
        <taxon>Aspergillus</taxon>
    </lineage>
</organism>
<feature type="domain" description="GH18" evidence="17">
    <location>
        <begin position="519"/>
        <end position="895"/>
    </location>
</feature>
<dbReference type="PROSITE" id="PS50941">
    <property type="entry name" value="CHIT_BIND_I_2"/>
    <property type="match status" value="1"/>
</dbReference>
<evidence type="ECO:0000256" key="3">
    <source>
        <dbReference type="ARBA" id="ARBA00012729"/>
    </source>
</evidence>
<dbReference type="InterPro" id="IPR017853">
    <property type="entry name" value="GH"/>
</dbReference>
<dbReference type="PANTHER" id="PTHR47700:SF2">
    <property type="entry name" value="CHITINASE"/>
    <property type="match status" value="1"/>
</dbReference>
<dbReference type="InterPro" id="IPR036861">
    <property type="entry name" value="Endochitinase-like_sf"/>
</dbReference>
<evidence type="ECO:0000256" key="4">
    <source>
        <dbReference type="ARBA" id="ARBA00022669"/>
    </source>
</evidence>
<dbReference type="GeneID" id="64970909"/>
<feature type="chain" id="PRO_5031293672" description="chitinase" evidence="14">
    <location>
        <begin position="20"/>
        <end position="1277"/>
    </location>
</feature>
<dbReference type="GO" id="GO:0008061">
    <property type="term" value="F:chitin binding"/>
    <property type="evidence" value="ECO:0007669"/>
    <property type="project" value="UniProtKB-UniRule"/>
</dbReference>
<dbReference type="Gene3D" id="3.10.350.10">
    <property type="entry name" value="LysM domain"/>
    <property type="match status" value="2"/>
</dbReference>
<keyword evidence="10" id="KW-0624">Polysaccharide degradation</keyword>
<dbReference type="SUPFAM" id="SSF51445">
    <property type="entry name" value="(Trans)glycosidases"/>
    <property type="match status" value="1"/>
</dbReference>
<evidence type="ECO:0000256" key="8">
    <source>
        <dbReference type="ARBA" id="ARBA00023277"/>
    </source>
</evidence>
<feature type="signal peptide" evidence="14">
    <location>
        <begin position="1"/>
        <end position="19"/>
    </location>
</feature>
<dbReference type="PROSITE" id="PS51910">
    <property type="entry name" value="GH18_2"/>
    <property type="match status" value="1"/>
</dbReference>
<dbReference type="CDD" id="cd02878">
    <property type="entry name" value="GH18_zymocin_alpha"/>
    <property type="match status" value="1"/>
</dbReference>
<dbReference type="InterPro" id="IPR001223">
    <property type="entry name" value="Glyco_hydro18_cat"/>
</dbReference>
<dbReference type="PROSITE" id="PS51782">
    <property type="entry name" value="LYSM"/>
    <property type="match status" value="1"/>
</dbReference>
<dbReference type="Gene3D" id="3.30.60.10">
    <property type="entry name" value="Endochitinase-like"/>
    <property type="match status" value="1"/>
</dbReference>
<dbReference type="CDD" id="cd00035">
    <property type="entry name" value="ChtBD1"/>
    <property type="match status" value="1"/>
</dbReference>
<dbReference type="RefSeq" id="XP_041553098.1">
    <property type="nucleotide sequence ID" value="XM_041700077.1"/>
</dbReference>
<keyword evidence="8" id="KW-0119">Carbohydrate metabolism</keyword>
<evidence type="ECO:0000259" key="15">
    <source>
        <dbReference type="PROSITE" id="PS50941"/>
    </source>
</evidence>
<dbReference type="SUPFAM" id="SSF54556">
    <property type="entry name" value="Chitinase insertion domain"/>
    <property type="match status" value="1"/>
</dbReference>
<keyword evidence="11" id="KW-1015">Disulfide bond</keyword>
<dbReference type="Gene3D" id="3.10.50.10">
    <property type="match status" value="1"/>
</dbReference>
<comment type="caution">
    <text evidence="11">Lacks conserved residue(s) required for the propagation of feature annotation.</text>
</comment>
<evidence type="ECO:0000313" key="18">
    <source>
        <dbReference type="EMBL" id="BCS20904.1"/>
    </source>
</evidence>
<dbReference type="Gene3D" id="3.20.20.80">
    <property type="entry name" value="Glycosidases"/>
    <property type="match status" value="1"/>
</dbReference>
<evidence type="ECO:0000256" key="5">
    <source>
        <dbReference type="ARBA" id="ARBA00022801"/>
    </source>
</evidence>
<comment type="similarity">
    <text evidence="2">Belongs to the glycosyl hydrolase 18 family. Chitinase class V subfamily.</text>
</comment>
<protein>
    <recommendedName>
        <fullName evidence="3">chitinase</fullName>
        <ecNumber evidence="3">3.2.1.14</ecNumber>
    </recommendedName>
</protein>
<proteinExistence type="inferred from homology"/>
<sequence>MGLLTHLSVLSQVTLLAAAASSHSSVRVTDPYLATQWNACPSACESTNPYNWDFYSDIRILKSCNDPMLLNMVASNPTGPTDSNRRQPLYACSTANVDKLAISKFEAASSPSASARRYSTKSAQMETAWRGEETSQDSSQSHVEAAARLVQSHLDAPASQNVTISMGYSNGVVFGAFIGSNMERIKDKGIIESFLAKVRQGALNNKSSVMMQVCGSDRTAAYTLGVVAETDADPARALGAVREALATWNTGECVSGYSGTSTSKISVGEAEEANEDDVPHPLSNSTSAHNHAHRRSHGKGLLFGKHHRRAGTCRTIQAKADESCSELATRCGISPADFTKYNPSTALCSAGQYVCCTAGTRPDFSPKPNDDGTCASYTVQNNDWCSTIASAKSITVKDIEAWNKKTWGWTGCDNIQAGANICVSKGDPPMPSVMKNAVCGPQKAGTKRPDNWDDIESLNPCPLNVCCDIWGQCGTTDEFCTRTKSTTGAPGTAKDDTNGCISNCGTDIVYDDSGFGDHPVLVGYYEAFQNTRPCLNMDVTAINNTVEWGGQLGSHSSTFSQAWDHIHFAFANITESFEVDVSSVQDEFDDFKKFSSPGKKPKVLSFGGWSFSTDLDSYAIFRKGVTDEQRSLFASNVAKFADDNGLDGLDFDWEYPSAPDIPGIPKGDPDDGARYLQFLKEVRDKLSSDKTLSIAAPASFWYLKGFPIAKISSVVDYIVYMTYDLHGQWDWDNSWSDNGCDGSACLRSHVNYTEIENSLSMITKAGVPNSKIVAGLASYGRSFEMVDPTCHGPECKFTGPDSGAMSGECTQTPGYIANAEISEWLQDKDQNITTYFDEVSRSTISYSANGTWVAYTDHKERNNRITEWWYNRTVLGTSLWAMDLTEFVAELPDGTVLPPTTIPNCDQVFTSLDDVEAAADSIQPECMNLYLIQALRSNLTSSVSEYKDVLKTDYDEKFGWYQDAVREQFPASLRAFLEANSSNYFECTSYTMEPWSQEPAGKNESSSCPSNPRGTGYAAFYWTATDKKGFVADLEEATGISADQLSWGTVDDSLCVNNPDHSQGPPTECDGSKNYGMPHLLPDFPVSNPKEIISARLPNITTFEDQSSTVSMLASSNLYLGDTIDVVDGASLLVFMVSSSITSMKSVEEIGEEYHKEKVEEAILLFVSAFLLLIPGLGEIVDSVELTSLAITLRAIGAAGDAGFGIYSVVSAKDAGAGEIFLALLGGLGILDVFQAPALFGKAAKARRAMEAGDIAKLGNEVKGGMGQIDKLKQSCR</sequence>
<dbReference type="PANTHER" id="PTHR47700">
    <property type="entry name" value="V CHITINASE, PUTATIVE (AFU_ORTHOLOGUE AFUA_6G13720)-RELATED"/>
    <property type="match status" value="1"/>
</dbReference>
<dbReference type="PROSITE" id="PS01095">
    <property type="entry name" value="GH18_1"/>
    <property type="match status" value="1"/>
</dbReference>
<evidence type="ECO:0000256" key="2">
    <source>
        <dbReference type="ARBA" id="ARBA00008682"/>
    </source>
</evidence>
<dbReference type="GO" id="GO:0006032">
    <property type="term" value="P:chitin catabolic process"/>
    <property type="evidence" value="ECO:0007669"/>
    <property type="project" value="UniProtKB-KW"/>
</dbReference>
<evidence type="ECO:0000256" key="11">
    <source>
        <dbReference type="PROSITE-ProRule" id="PRU00261"/>
    </source>
</evidence>
<evidence type="ECO:0000259" key="16">
    <source>
        <dbReference type="PROSITE" id="PS51782"/>
    </source>
</evidence>